<dbReference type="Gene3D" id="3.40.50.1010">
    <property type="entry name" value="5'-nuclease"/>
    <property type="match status" value="1"/>
</dbReference>
<feature type="domain" description="PIN" evidence="1">
    <location>
        <begin position="5"/>
        <end position="114"/>
    </location>
</feature>
<dbReference type="PANTHER" id="PTHR38826">
    <property type="entry name" value="RIBONUCLEASE VAPC13"/>
    <property type="match status" value="1"/>
</dbReference>
<protein>
    <submittedName>
        <fullName evidence="2">PIN domain-containing protein</fullName>
    </submittedName>
</protein>
<dbReference type="RefSeq" id="WP_179514775.1">
    <property type="nucleotide sequence ID" value="NZ_JANFAV010000001.1"/>
</dbReference>
<comment type="caution">
    <text evidence="2">The sequence shown here is derived from an EMBL/GenBank/DDBJ whole genome shotgun (WGS) entry which is preliminary data.</text>
</comment>
<gene>
    <name evidence="2" type="ORF">NEE01_03435</name>
</gene>
<keyword evidence="3" id="KW-1185">Reference proteome</keyword>
<dbReference type="SUPFAM" id="SSF88723">
    <property type="entry name" value="PIN domain-like"/>
    <property type="match status" value="1"/>
</dbReference>
<reference evidence="2" key="1">
    <citation type="submission" date="2022-06" db="EMBL/GenBank/DDBJ databases">
        <title>Sphingomonas sp. nov. isolated from rhizosphere soil of tomato.</title>
        <authorList>
            <person name="Dong H."/>
            <person name="Gao R."/>
        </authorList>
    </citation>
    <scope>NUCLEOTIDE SEQUENCE</scope>
    <source>
        <strain evidence="2">MMSM24</strain>
    </source>
</reference>
<evidence type="ECO:0000313" key="2">
    <source>
        <dbReference type="EMBL" id="MCW6533829.1"/>
    </source>
</evidence>
<dbReference type="Pfam" id="PF01850">
    <property type="entry name" value="PIN"/>
    <property type="match status" value="1"/>
</dbReference>
<dbReference type="InterPro" id="IPR002716">
    <property type="entry name" value="PIN_dom"/>
</dbReference>
<dbReference type="InterPro" id="IPR029060">
    <property type="entry name" value="PIN-like_dom_sf"/>
</dbReference>
<proteinExistence type="predicted"/>
<evidence type="ECO:0000313" key="3">
    <source>
        <dbReference type="Proteomes" id="UP001165565"/>
    </source>
</evidence>
<sequence>MPGNFLDTNVFLYLASKDPKKALRVEDLLQNKCAISVQVLNEIANVARRKMRLSWQETLDFLGLIRGLTTVEPVSLDTHDEGLRIASRYQLSVYDGMIVAAALLADCETLWSEDMQDGLMIDNRLTIRNPFSTASH</sequence>
<dbReference type="CDD" id="cd18692">
    <property type="entry name" value="PIN_VapC-like"/>
    <property type="match status" value="1"/>
</dbReference>
<name>A0AA41ZBG3_9SPHN</name>
<dbReference type="Proteomes" id="UP001165565">
    <property type="component" value="Unassembled WGS sequence"/>
</dbReference>
<accession>A0AA41ZBG3</accession>
<dbReference type="InterPro" id="IPR052106">
    <property type="entry name" value="PINc/VapC_TA"/>
</dbReference>
<organism evidence="2 3">
    <name type="scientific">Sphingomonas lycopersici</name>
    <dbReference type="NCBI Taxonomy" id="2951807"/>
    <lineage>
        <taxon>Bacteria</taxon>
        <taxon>Pseudomonadati</taxon>
        <taxon>Pseudomonadota</taxon>
        <taxon>Alphaproteobacteria</taxon>
        <taxon>Sphingomonadales</taxon>
        <taxon>Sphingomonadaceae</taxon>
        <taxon>Sphingomonas</taxon>
    </lineage>
</organism>
<dbReference type="AlphaFoldDB" id="A0AA41ZBG3"/>
<dbReference type="PANTHER" id="PTHR38826:SF5">
    <property type="entry name" value="RIBONUCLEASE VAPC13"/>
    <property type="match status" value="1"/>
</dbReference>
<evidence type="ECO:0000259" key="1">
    <source>
        <dbReference type="Pfam" id="PF01850"/>
    </source>
</evidence>
<dbReference type="EMBL" id="JANFAV010000001">
    <property type="protein sequence ID" value="MCW6533829.1"/>
    <property type="molecule type" value="Genomic_DNA"/>
</dbReference>